<gene>
    <name evidence="2" type="ORF">CQW23_02848</name>
</gene>
<evidence type="ECO:0000256" key="1">
    <source>
        <dbReference type="SAM" id="MobiDB-lite"/>
    </source>
</evidence>
<organism evidence="2 3">
    <name type="scientific">Capsicum baccatum</name>
    <name type="common">Peruvian pepper</name>
    <dbReference type="NCBI Taxonomy" id="33114"/>
    <lineage>
        <taxon>Eukaryota</taxon>
        <taxon>Viridiplantae</taxon>
        <taxon>Streptophyta</taxon>
        <taxon>Embryophyta</taxon>
        <taxon>Tracheophyta</taxon>
        <taxon>Spermatophyta</taxon>
        <taxon>Magnoliopsida</taxon>
        <taxon>eudicotyledons</taxon>
        <taxon>Gunneridae</taxon>
        <taxon>Pentapetalae</taxon>
        <taxon>asterids</taxon>
        <taxon>lamiids</taxon>
        <taxon>Solanales</taxon>
        <taxon>Solanaceae</taxon>
        <taxon>Solanoideae</taxon>
        <taxon>Capsiceae</taxon>
        <taxon>Capsicum</taxon>
    </lineage>
</organism>
<proteinExistence type="predicted"/>
<dbReference type="Proteomes" id="UP000224567">
    <property type="component" value="Unassembled WGS sequence"/>
</dbReference>
<dbReference type="EMBL" id="MLFT02000001">
    <property type="protein sequence ID" value="PHT60485.1"/>
    <property type="molecule type" value="Genomic_DNA"/>
</dbReference>
<name>A0A2G2XSL4_CAPBA</name>
<reference evidence="2 3" key="1">
    <citation type="journal article" date="2017" name="Genome Biol.">
        <title>New reference genome sequences of hot pepper reveal the massive evolution of plant disease-resistance genes by retroduplication.</title>
        <authorList>
            <person name="Kim S."/>
            <person name="Park J."/>
            <person name="Yeom S.I."/>
            <person name="Kim Y.M."/>
            <person name="Seo E."/>
            <person name="Kim K.T."/>
            <person name="Kim M.S."/>
            <person name="Lee J.M."/>
            <person name="Cheong K."/>
            <person name="Shin H.S."/>
            <person name="Kim S.B."/>
            <person name="Han K."/>
            <person name="Lee J."/>
            <person name="Park M."/>
            <person name="Lee H.A."/>
            <person name="Lee H.Y."/>
            <person name="Lee Y."/>
            <person name="Oh S."/>
            <person name="Lee J.H."/>
            <person name="Choi E."/>
            <person name="Choi E."/>
            <person name="Lee S.E."/>
            <person name="Jeon J."/>
            <person name="Kim H."/>
            <person name="Choi G."/>
            <person name="Song H."/>
            <person name="Lee J."/>
            <person name="Lee S.C."/>
            <person name="Kwon J.K."/>
            <person name="Lee H.Y."/>
            <person name="Koo N."/>
            <person name="Hong Y."/>
            <person name="Kim R.W."/>
            <person name="Kang W.H."/>
            <person name="Huh J.H."/>
            <person name="Kang B.C."/>
            <person name="Yang T.J."/>
            <person name="Lee Y.H."/>
            <person name="Bennetzen J.L."/>
            <person name="Choi D."/>
        </authorList>
    </citation>
    <scope>NUCLEOTIDE SEQUENCE [LARGE SCALE GENOMIC DNA]</scope>
    <source>
        <strain evidence="3">cv. PBC81</strain>
    </source>
</reference>
<keyword evidence="3" id="KW-1185">Reference proteome</keyword>
<comment type="caution">
    <text evidence="2">The sequence shown here is derived from an EMBL/GenBank/DDBJ whole genome shotgun (WGS) entry which is preliminary data.</text>
</comment>
<accession>A0A2G2XSL4</accession>
<reference evidence="3" key="2">
    <citation type="journal article" date="2017" name="J. Anim. Genet.">
        <title>Multiple reference genome sequences of hot pepper reveal the massive evolution of plant disease resistance genes by retroduplication.</title>
        <authorList>
            <person name="Kim S."/>
            <person name="Park J."/>
            <person name="Yeom S.-I."/>
            <person name="Kim Y.-M."/>
            <person name="Seo E."/>
            <person name="Kim K.-T."/>
            <person name="Kim M.-S."/>
            <person name="Lee J.M."/>
            <person name="Cheong K."/>
            <person name="Shin H.-S."/>
            <person name="Kim S.-B."/>
            <person name="Han K."/>
            <person name="Lee J."/>
            <person name="Park M."/>
            <person name="Lee H.-A."/>
            <person name="Lee H.-Y."/>
            <person name="Lee Y."/>
            <person name="Oh S."/>
            <person name="Lee J.H."/>
            <person name="Choi E."/>
            <person name="Choi E."/>
            <person name="Lee S.E."/>
            <person name="Jeon J."/>
            <person name="Kim H."/>
            <person name="Choi G."/>
            <person name="Song H."/>
            <person name="Lee J."/>
            <person name="Lee S.-C."/>
            <person name="Kwon J.-K."/>
            <person name="Lee H.-Y."/>
            <person name="Koo N."/>
            <person name="Hong Y."/>
            <person name="Kim R.W."/>
            <person name="Kang W.-H."/>
            <person name="Huh J.H."/>
            <person name="Kang B.-C."/>
            <person name="Yang T.-J."/>
            <person name="Lee Y.-H."/>
            <person name="Bennetzen J.L."/>
            <person name="Choi D."/>
        </authorList>
    </citation>
    <scope>NUCLEOTIDE SEQUENCE [LARGE SCALE GENOMIC DNA]</scope>
    <source>
        <strain evidence="3">cv. PBC81</strain>
    </source>
</reference>
<dbReference type="AlphaFoldDB" id="A0A2G2XSL4"/>
<dbReference type="STRING" id="33114.A0A2G2XSL4"/>
<protein>
    <submittedName>
        <fullName evidence="2">Uncharacterized protein</fullName>
    </submittedName>
</protein>
<feature type="region of interest" description="Disordered" evidence="1">
    <location>
        <begin position="1"/>
        <end position="20"/>
    </location>
</feature>
<evidence type="ECO:0000313" key="2">
    <source>
        <dbReference type="EMBL" id="PHT60485.1"/>
    </source>
</evidence>
<dbReference type="OrthoDB" id="1936068at2759"/>
<evidence type="ECO:0000313" key="3">
    <source>
        <dbReference type="Proteomes" id="UP000224567"/>
    </source>
</evidence>
<sequence>MEEHLKEKDNLLDKSESASNDLVDKVKSLEKLLGDSEFQLSNYIASTKKSMRDSEHRLQHAVASVEASQEK</sequence>